<reference evidence="1" key="2">
    <citation type="journal article" date="2015" name="Fish Shellfish Immunol.">
        <title>Early steps in the European eel (Anguilla anguilla)-Vibrio vulnificus interaction in the gills: Role of the RtxA13 toxin.</title>
        <authorList>
            <person name="Callol A."/>
            <person name="Pajuelo D."/>
            <person name="Ebbesson L."/>
            <person name="Teles M."/>
            <person name="MacKenzie S."/>
            <person name="Amaro C."/>
        </authorList>
    </citation>
    <scope>NUCLEOTIDE SEQUENCE</scope>
</reference>
<reference evidence="1" key="1">
    <citation type="submission" date="2014-11" db="EMBL/GenBank/DDBJ databases">
        <authorList>
            <person name="Amaro Gonzalez C."/>
        </authorList>
    </citation>
    <scope>NUCLEOTIDE SEQUENCE</scope>
</reference>
<dbReference type="AlphaFoldDB" id="A0A0E9VXN4"/>
<name>A0A0E9VXN4_ANGAN</name>
<sequence>MNTKRDYDKQKHSTTFEFHRYCCLCSEMAVANPGLAELYSGFSSLALNY</sequence>
<protein>
    <submittedName>
        <fullName evidence="1">Uncharacterized protein</fullName>
    </submittedName>
</protein>
<evidence type="ECO:0000313" key="1">
    <source>
        <dbReference type="EMBL" id="JAH82904.1"/>
    </source>
</evidence>
<proteinExistence type="predicted"/>
<organism evidence="1">
    <name type="scientific">Anguilla anguilla</name>
    <name type="common">European freshwater eel</name>
    <name type="synonym">Muraena anguilla</name>
    <dbReference type="NCBI Taxonomy" id="7936"/>
    <lineage>
        <taxon>Eukaryota</taxon>
        <taxon>Metazoa</taxon>
        <taxon>Chordata</taxon>
        <taxon>Craniata</taxon>
        <taxon>Vertebrata</taxon>
        <taxon>Euteleostomi</taxon>
        <taxon>Actinopterygii</taxon>
        <taxon>Neopterygii</taxon>
        <taxon>Teleostei</taxon>
        <taxon>Anguilliformes</taxon>
        <taxon>Anguillidae</taxon>
        <taxon>Anguilla</taxon>
    </lineage>
</organism>
<dbReference type="EMBL" id="GBXM01025673">
    <property type="protein sequence ID" value="JAH82904.1"/>
    <property type="molecule type" value="Transcribed_RNA"/>
</dbReference>
<accession>A0A0E9VXN4</accession>